<evidence type="ECO:0000313" key="15">
    <source>
        <dbReference type="EMBL" id="PIV00449.1"/>
    </source>
</evidence>
<dbReference type="Gene3D" id="3.30.930.10">
    <property type="entry name" value="Bira Bifunctional Protein, Domain 2"/>
    <property type="match status" value="1"/>
</dbReference>
<keyword evidence="9 13" id="KW-0460">Magnesium</keyword>
<dbReference type="SUPFAM" id="SSF46589">
    <property type="entry name" value="tRNA-binding arm"/>
    <property type="match status" value="1"/>
</dbReference>
<dbReference type="InterPro" id="IPR010978">
    <property type="entry name" value="tRNA-bd_arm"/>
</dbReference>
<organism evidence="15 16">
    <name type="scientific">Candidatus Shapirobacteria bacterium CG03_land_8_20_14_0_80_39_12</name>
    <dbReference type="NCBI Taxonomy" id="1974879"/>
    <lineage>
        <taxon>Bacteria</taxon>
        <taxon>Candidatus Shapironibacteriota</taxon>
    </lineage>
</organism>
<dbReference type="GO" id="GO:0000049">
    <property type="term" value="F:tRNA binding"/>
    <property type="evidence" value="ECO:0007669"/>
    <property type="project" value="InterPro"/>
</dbReference>
<evidence type="ECO:0000256" key="4">
    <source>
        <dbReference type="ARBA" id="ARBA00022490"/>
    </source>
</evidence>
<evidence type="ECO:0000256" key="9">
    <source>
        <dbReference type="ARBA" id="ARBA00022842"/>
    </source>
</evidence>
<keyword evidence="7 13" id="KW-0547">Nucleotide-binding</keyword>
<dbReference type="PANTHER" id="PTHR11538">
    <property type="entry name" value="PHENYLALANYL-TRNA SYNTHETASE"/>
    <property type="match status" value="1"/>
</dbReference>
<sequence length="370" mass="42550">MVLAFYTPQKGVFLFKRVFSVKIRERMLKTQITNLKNEAIGEILETNEVKILEEIRAKFLGRSGKLSELTKEIPKLIPEERKNIGNLIAETKRTIENALRQAGEKIEEKSGEKEEFLDVTAPAIHPTEGHLHLMTEIIREISQIFANLGFHRVRYPEVEWDWYSFGGLNFPENHPARDEWETFFVEDLENKKFGKGLLTPHTSSGQLREMEQTKPPIRMINISKCYRRESGISHAPMFHQFESLVVDKGINITHLKGTLDYFAKNFFGPTRKTRVRPFHFQFTEPSFEVDVSCGLCEGKGCRFCKEGWLELGGAGMVHPNVLKNGGIDPEIYSGFASGFGVERSLMMKSGLAIDDIRYLYTNDFRFLKQF</sequence>
<comment type="similarity">
    <text evidence="2 13">Belongs to the class-II aminoacyl-tRNA synthetase family. Phe-tRNA synthetase alpha subunit type 1 subfamily.</text>
</comment>
<accession>A0A2M7BBH7</accession>
<comment type="caution">
    <text evidence="15">The sequence shown here is derived from an EMBL/GenBank/DDBJ whole genome shotgun (WGS) entry which is preliminary data.</text>
</comment>
<dbReference type="HAMAP" id="MF_00281">
    <property type="entry name" value="Phe_tRNA_synth_alpha1"/>
    <property type="match status" value="1"/>
</dbReference>
<evidence type="ECO:0000256" key="10">
    <source>
        <dbReference type="ARBA" id="ARBA00022917"/>
    </source>
</evidence>
<dbReference type="Pfam" id="PF01409">
    <property type="entry name" value="tRNA-synt_2d"/>
    <property type="match status" value="1"/>
</dbReference>
<evidence type="ECO:0000256" key="1">
    <source>
        <dbReference type="ARBA" id="ARBA00004496"/>
    </source>
</evidence>
<dbReference type="Proteomes" id="UP000229631">
    <property type="component" value="Unassembled WGS sequence"/>
</dbReference>
<evidence type="ECO:0000256" key="6">
    <source>
        <dbReference type="ARBA" id="ARBA00022723"/>
    </source>
</evidence>
<reference evidence="16" key="1">
    <citation type="submission" date="2017-09" db="EMBL/GenBank/DDBJ databases">
        <title>Depth-based differentiation of microbial function through sediment-hosted aquifers and enrichment of novel symbionts in the deep terrestrial subsurface.</title>
        <authorList>
            <person name="Probst A.J."/>
            <person name="Ladd B."/>
            <person name="Jarett J.K."/>
            <person name="Geller-Mcgrath D.E."/>
            <person name="Sieber C.M.K."/>
            <person name="Emerson J.B."/>
            <person name="Anantharaman K."/>
            <person name="Thomas B.C."/>
            <person name="Malmstrom R."/>
            <person name="Stieglmeier M."/>
            <person name="Klingl A."/>
            <person name="Woyke T."/>
            <person name="Ryan C.M."/>
            <person name="Banfield J.F."/>
        </authorList>
    </citation>
    <scope>NUCLEOTIDE SEQUENCE [LARGE SCALE GENOMIC DNA]</scope>
</reference>
<protein>
    <recommendedName>
        <fullName evidence="13">Phenylalanine--tRNA ligase alpha subunit</fullName>
        <ecNumber evidence="13">6.1.1.20</ecNumber>
    </recommendedName>
    <alternativeName>
        <fullName evidence="13">Phenylalanyl-tRNA synthetase alpha subunit</fullName>
        <shortName evidence="13">PheRS</shortName>
    </alternativeName>
</protein>
<evidence type="ECO:0000256" key="11">
    <source>
        <dbReference type="ARBA" id="ARBA00023146"/>
    </source>
</evidence>
<keyword evidence="6 13" id="KW-0479">Metal-binding</keyword>
<dbReference type="PROSITE" id="PS50862">
    <property type="entry name" value="AA_TRNA_LIGASE_II"/>
    <property type="match status" value="1"/>
</dbReference>
<comment type="subunit">
    <text evidence="3 13">Tetramer of two alpha and two beta subunits.</text>
</comment>
<name>A0A2M7BBH7_9BACT</name>
<dbReference type="InterPro" id="IPR004529">
    <property type="entry name" value="Phe-tRNA-synth_IIc_asu"/>
</dbReference>
<comment type="subcellular location">
    <subcellularLocation>
        <location evidence="1 13">Cytoplasm</location>
    </subcellularLocation>
</comment>
<dbReference type="GO" id="GO:0004826">
    <property type="term" value="F:phenylalanine-tRNA ligase activity"/>
    <property type="evidence" value="ECO:0007669"/>
    <property type="project" value="UniProtKB-UniRule"/>
</dbReference>
<dbReference type="NCBIfam" id="TIGR00468">
    <property type="entry name" value="pheS"/>
    <property type="match status" value="1"/>
</dbReference>
<gene>
    <name evidence="13" type="primary">pheS</name>
    <name evidence="15" type="ORF">COS54_03025</name>
</gene>
<dbReference type="EC" id="6.1.1.20" evidence="13"/>
<evidence type="ECO:0000256" key="8">
    <source>
        <dbReference type="ARBA" id="ARBA00022840"/>
    </source>
</evidence>
<comment type="catalytic activity">
    <reaction evidence="12 13">
        <text>tRNA(Phe) + L-phenylalanine + ATP = L-phenylalanyl-tRNA(Phe) + AMP + diphosphate + H(+)</text>
        <dbReference type="Rhea" id="RHEA:19413"/>
        <dbReference type="Rhea" id="RHEA-COMP:9668"/>
        <dbReference type="Rhea" id="RHEA-COMP:9699"/>
        <dbReference type="ChEBI" id="CHEBI:15378"/>
        <dbReference type="ChEBI" id="CHEBI:30616"/>
        <dbReference type="ChEBI" id="CHEBI:33019"/>
        <dbReference type="ChEBI" id="CHEBI:58095"/>
        <dbReference type="ChEBI" id="CHEBI:78442"/>
        <dbReference type="ChEBI" id="CHEBI:78531"/>
        <dbReference type="ChEBI" id="CHEBI:456215"/>
        <dbReference type="EC" id="6.1.1.20"/>
    </reaction>
</comment>
<feature type="binding site" evidence="13">
    <location>
        <position position="284"/>
    </location>
    <ligand>
        <name>Mg(2+)</name>
        <dbReference type="ChEBI" id="CHEBI:18420"/>
        <note>shared with beta subunit</note>
    </ligand>
</feature>
<dbReference type="InterPro" id="IPR022911">
    <property type="entry name" value="Phe_tRNA_ligase_alpha1_bac"/>
</dbReference>
<dbReference type="GO" id="GO:0000287">
    <property type="term" value="F:magnesium ion binding"/>
    <property type="evidence" value="ECO:0007669"/>
    <property type="project" value="UniProtKB-UniRule"/>
</dbReference>
<evidence type="ECO:0000256" key="12">
    <source>
        <dbReference type="ARBA" id="ARBA00049255"/>
    </source>
</evidence>
<keyword evidence="5 13" id="KW-0436">Ligase</keyword>
<dbReference type="SUPFAM" id="SSF55681">
    <property type="entry name" value="Class II aaRS and biotin synthetases"/>
    <property type="match status" value="1"/>
</dbReference>
<evidence type="ECO:0000256" key="5">
    <source>
        <dbReference type="ARBA" id="ARBA00022598"/>
    </source>
</evidence>
<dbReference type="GO" id="GO:0006432">
    <property type="term" value="P:phenylalanyl-tRNA aminoacylation"/>
    <property type="evidence" value="ECO:0007669"/>
    <property type="project" value="UniProtKB-UniRule"/>
</dbReference>
<evidence type="ECO:0000256" key="2">
    <source>
        <dbReference type="ARBA" id="ARBA00010207"/>
    </source>
</evidence>
<evidence type="ECO:0000256" key="3">
    <source>
        <dbReference type="ARBA" id="ARBA00011209"/>
    </source>
</evidence>
<keyword evidence="8 13" id="KW-0067">ATP-binding</keyword>
<proteinExistence type="inferred from homology"/>
<evidence type="ECO:0000313" key="16">
    <source>
        <dbReference type="Proteomes" id="UP000229631"/>
    </source>
</evidence>
<comment type="cofactor">
    <cofactor evidence="13">
        <name>Mg(2+)</name>
        <dbReference type="ChEBI" id="CHEBI:18420"/>
    </cofactor>
    <text evidence="13">Binds 2 magnesium ions per tetramer.</text>
</comment>
<evidence type="ECO:0000256" key="13">
    <source>
        <dbReference type="HAMAP-Rule" id="MF_00281"/>
    </source>
</evidence>
<dbReference type="InterPro" id="IPR002319">
    <property type="entry name" value="Phenylalanyl-tRNA_Synthase"/>
</dbReference>
<evidence type="ECO:0000259" key="14">
    <source>
        <dbReference type="PROSITE" id="PS50862"/>
    </source>
</evidence>
<evidence type="ECO:0000256" key="7">
    <source>
        <dbReference type="ARBA" id="ARBA00022741"/>
    </source>
</evidence>
<dbReference type="GO" id="GO:0005524">
    <property type="term" value="F:ATP binding"/>
    <property type="evidence" value="ECO:0007669"/>
    <property type="project" value="UniProtKB-UniRule"/>
</dbReference>
<dbReference type="PANTHER" id="PTHR11538:SF41">
    <property type="entry name" value="PHENYLALANINE--TRNA LIGASE, MITOCHONDRIAL"/>
    <property type="match status" value="1"/>
</dbReference>
<feature type="domain" description="Aminoacyl-transfer RNA synthetases class-II family profile" evidence="14">
    <location>
        <begin position="131"/>
        <end position="347"/>
    </location>
</feature>
<dbReference type="Pfam" id="PF02912">
    <property type="entry name" value="Phe_tRNA-synt_N"/>
    <property type="match status" value="1"/>
</dbReference>
<dbReference type="InterPro" id="IPR006195">
    <property type="entry name" value="aa-tRNA-synth_II"/>
</dbReference>
<dbReference type="AlphaFoldDB" id="A0A2M7BBH7"/>
<dbReference type="EMBL" id="PEVC01000053">
    <property type="protein sequence ID" value="PIV00449.1"/>
    <property type="molecule type" value="Genomic_DNA"/>
</dbReference>
<keyword evidence="10 13" id="KW-0648">Protein biosynthesis</keyword>
<dbReference type="InterPro" id="IPR004188">
    <property type="entry name" value="Phe-tRNA_ligase_II_N"/>
</dbReference>
<keyword evidence="11 13" id="KW-0030">Aminoacyl-tRNA synthetase</keyword>
<keyword evidence="4 13" id="KW-0963">Cytoplasm</keyword>
<dbReference type="InterPro" id="IPR045864">
    <property type="entry name" value="aa-tRNA-synth_II/BPL/LPL"/>
</dbReference>
<dbReference type="GO" id="GO:0005737">
    <property type="term" value="C:cytoplasm"/>
    <property type="evidence" value="ECO:0007669"/>
    <property type="project" value="UniProtKB-SubCell"/>
</dbReference>
<dbReference type="CDD" id="cd00496">
    <property type="entry name" value="PheRS_alpha_core"/>
    <property type="match status" value="1"/>
</dbReference>